<evidence type="ECO:0000259" key="1">
    <source>
        <dbReference type="Pfam" id="PF15978"/>
    </source>
</evidence>
<evidence type="ECO:0000313" key="2">
    <source>
        <dbReference type="EMBL" id="EMZ17291.1"/>
    </source>
</evidence>
<dbReference type="Proteomes" id="UP000012589">
    <property type="component" value="Unassembled WGS sequence"/>
</dbReference>
<dbReference type="PATRIC" id="fig|1235802.3.peg.6399"/>
<evidence type="ECO:0000313" key="3">
    <source>
        <dbReference type="Proteomes" id="UP000012589"/>
    </source>
</evidence>
<dbReference type="InterPro" id="IPR032750">
    <property type="entry name" value="TnsD_C"/>
</dbReference>
<name>N1ZN14_9FIRM</name>
<keyword evidence="3" id="KW-1185">Reference proteome</keyword>
<reference evidence="2 3" key="1">
    <citation type="journal article" date="2014" name="Genome Announc.">
        <title>Draft genome sequences of the altered schaedler flora, a defined bacterial community from gnotobiotic mice.</title>
        <authorList>
            <person name="Wannemuehler M.J."/>
            <person name="Overstreet A.M."/>
            <person name="Ward D.V."/>
            <person name="Phillips G.J."/>
        </authorList>
    </citation>
    <scope>NUCLEOTIDE SEQUENCE [LARGE SCALE GENOMIC DNA]</scope>
    <source>
        <strain evidence="2 3">ASF492</strain>
    </source>
</reference>
<organism evidence="2 3">
    <name type="scientific">Eubacterium plexicaudatum ASF492</name>
    <dbReference type="NCBI Taxonomy" id="1235802"/>
    <lineage>
        <taxon>Bacteria</taxon>
        <taxon>Bacillati</taxon>
        <taxon>Bacillota</taxon>
        <taxon>Clostridia</taxon>
        <taxon>Eubacteriales</taxon>
        <taxon>Eubacteriaceae</taxon>
        <taxon>Eubacterium</taxon>
    </lineage>
</organism>
<dbReference type="HOGENOM" id="CLU_820724_0_0_9"/>
<dbReference type="STRING" id="1235802.C823_06058"/>
<dbReference type="Pfam" id="PF15978">
    <property type="entry name" value="TnsD"/>
    <property type="match status" value="1"/>
</dbReference>
<accession>N1ZN14</accession>
<protein>
    <recommendedName>
        <fullName evidence="1">Transposon Tn7 transposition protein TnsD C-terminal domain-containing protein</fullName>
    </recommendedName>
</protein>
<dbReference type="AlphaFoldDB" id="N1ZN14"/>
<gene>
    <name evidence="2" type="ORF">C823_06058</name>
</gene>
<dbReference type="OrthoDB" id="470139at2"/>
<proteinExistence type="predicted"/>
<dbReference type="eggNOG" id="COG3677">
    <property type="taxonomic scope" value="Bacteria"/>
</dbReference>
<comment type="caution">
    <text evidence="2">The sequence shown here is derived from an EMBL/GenBank/DDBJ whole genome shotgun (WGS) entry which is preliminary data.</text>
</comment>
<feature type="domain" description="Transposon Tn7 transposition protein TnsD C-terminal" evidence="1">
    <location>
        <begin position="7"/>
        <end position="262"/>
    </location>
</feature>
<dbReference type="EMBL" id="AQFT01000212">
    <property type="protein sequence ID" value="EMZ17291.1"/>
    <property type="molecule type" value="Genomic_DNA"/>
</dbReference>
<sequence length="338" mass="39621">MSVSEHLRPLHHILLMEFLKGSAEGFYKAAPDNEPYGNGPWPCINKLCRHYGKDGAEKISVSYLNGQTIGQFHCAECGMKYQRSRSWQTFEEYAGHAMKLDYGHLWYDKLRKCILEDKLYPSDVAKVMKSTKKTVATRAAEIGLDINVNSRTRIFDKKGERVSADEYYHEKVSEILRIHPELTAKELNELLPGTYAWFSKNDFQWLKERLVTDREKRYWAEWEQKQLENLKDAYSTIQKEGDPNRRVTIGWLCTVAGLRESEIKGRLHRFEDIRAFIGEVVESKEEWLERRFKVMAEKKKELGQEIVLADIRRGMRLKPNTYKKYALFIDDLLKELNG</sequence>